<name>A0AAV9UL82_9PEZI</name>
<reference evidence="2 3" key="1">
    <citation type="submission" date="2019-10" db="EMBL/GenBank/DDBJ databases">
        <authorList>
            <person name="Palmer J.M."/>
        </authorList>
    </citation>
    <scope>NUCLEOTIDE SEQUENCE [LARGE SCALE GENOMIC DNA]</scope>
    <source>
        <strain evidence="2 3">TWF696</strain>
    </source>
</reference>
<evidence type="ECO:0000313" key="2">
    <source>
        <dbReference type="EMBL" id="KAK6344153.1"/>
    </source>
</evidence>
<dbReference type="AlphaFoldDB" id="A0AAV9UL82"/>
<feature type="region of interest" description="Disordered" evidence="1">
    <location>
        <begin position="139"/>
        <end position="159"/>
    </location>
</feature>
<keyword evidence="3" id="KW-1185">Reference proteome</keyword>
<comment type="caution">
    <text evidence="2">The sequence shown here is derived from an EMBL/GenBank/DDBJ whole genome shotgun (WGS) entry which is preliminary data.</text>
</comment>
<sequence length="418" mass="46137">MSSESRKIILLLGAPTTTSLLSSNERLLSYATPPFEPVPDANTTNIEDYLGTGSLPTISTFDPHSSDPLKITANDGRQKENVGRPPASSSRLKPVPIPAWRILPLRKPQLHTGFTQRVYDPTPSIYAWKERCFAASLSDGESQNHKGKSSRVAPLPPRTPHLSINESDFDSEPDSCLFLEHSYAVHNVPSSQVPPLSTSPPPSQYSVSRSHTTADEATFYEEDSVAAPMPPIPLTKITDLEDLPSPTALLNPYRVYDSTLLVGIMKVEAQTIKTKYQNEANPSGQKQLLTFTVGDYTSSGLQIKVWLPLPPTQPPEPTPENPALIPGLARARCFVRGDIVLFQDIRLQNFRGVVYANSVKGISKVTLVYRERRGFRVDLSDPEDAAVEKVRRLREWVRGYVGYEGDDEIGSGLPTESF</sequence>
<evidence type="ECO:0000256" key="1">
    <source>
        <dbReference type="SAM" id="MobiDB-lite"/>
    </source>
</evidence>
<protein>
    <submittedName>
        <fullName evidence="2">Uncharacterized protein</fullName>
    </submittedName>
</protein>
<proteinExistence type="predicted"/>
<dbReference type="EMBL" id="JAVHNQ010000006">
    <property type="protein sequence ID" value="KAK6344153.1"/>
    <property type="molecule type" value="Genomic_DNA"/>
</dbReference>
<evidence type="ECO:0000313" key="3">
    <source>
        <dbReference type="Proteomes" id="UP001375240"/>
    </source>
</evidence>
<accession>A0AAV9UL82</accession>
<dbReference type="Proteomes" id="UP001375240">
    <property type="component" value="Unassembled WGS sequence"/>
</dbReference>
<feature type="region of interest" description="Disordered" evidence="1">
    <location>
        <begin position="60"/>
        <end position="93"/>
    </location>
</feature>
<gene>
    <name evidence="2" type="ORF">TWF696_007795</name>
</gene>
<organism evidence="2 3">
    <name type="scientific">Orbilia brochopaga</name>
    <dbReference type="NCBI Taxonomy" id="3140254"/>
    <lineage>
        <taxon>Eukaryota</taxon>
        <taxon>Fungi</taxon>
        <taxon>Dikarya</taxon>
        <taxon>Ascomycota</taxon>
        <taxon>Pezizomycotina</taxon>
        <taxon>Orbiliomycetes</taxon>
        <taxon>Orbiliales</taxon>
        <taxon>Orbiliaceae</taxon>
        <taxon>Orbilia</taxon>
    </lineage>
</organism>